<evidence type="ECO:0000313" key="2">
    <source>
        <dbReference type="EMBL" id="ASS89241.1"/>
    </source>
</evidence>
<dbReference type="SUPFAM" id="SSF51735">
    <property type="entry name" value="NAD(P)-binding Rossmann-fold domains"/>
    <property type="match status" value="1"/>
</dbReference>
<dbReference type="EMBL" id="CP017703">
    <property type="protein sequence ID" value="ASS89241.1"/>
    <property type="molecule type" value="Genomic_DNA"/>
</dbReference>
<dbReference type="GO" id="GO:0000166">
    <property type="term" value="F:nucleotide binding"/>
    <property type="evidence" value="ECO:0007669"/>
    <property type="project" value="InterPro"/>
</dbReference>
<dbReference type="GeneID" id="301127350"/>
<reference evidence="2 3" key="1">
    <citation type="submission" date="2016-10" db="EMBL/GenBank/DDBJ databases">
        <title>The whole genome sequencing and assembly of Aeribacillus pallidus KCTC3564 strain.</title>
        <authorList>
            <person name="Lee Y.-J."/>
            <person name="Park M.-K."/>
            <person name="Yi H."/>
            <person name="Bahn Y.-S."/>
            <person name="Kim J.F."/>
            <person name="Lee D.-W."/>
        </authorList>
    </citation>
    <scope>NUCLEOTIDE SEQUENCE [LARGE SCALE GENOMIC DNA]</scope>
    <source>
        <strain evidence="2 3">KCTC3564</strain>
    </source>
</reference>
<dbReference type="PANTHER" id="PTHR43377:SF1">
    <property type="entry name" value="BILIVERDIN REDUCTASE A"/>
    <property type="match status" value="1"/>
</dbReference>
<gene>
    <name evidence="2" type="ORF">AP3564_02240</name>
</gene>
<proteinExistence type="predicted"/>
<dbReference type="AlphaFoldDB" id="A0A223E217"/>
<dbReference type="PANTHER" id="PTHR43377">
    <property type="entry name" value="BILIVERDIN REDUCTASE A"/>
    <property type="match status" value="1"/>
</dbReference>
<name>A0A223E217_9BACI</name>
<feature type="domain" description="Gfo/Idh/MocA-like oxidoreductase N-terminal" evidence="1">
    <location>
        <begin position="1"/>
        <end position="104"/>
    </location>
</feature>
<protein>
    <submittedName>
        <fullName evidence="2">Oxidoreductase</fullName>
    </submittedName>
</protein>
<accession>A0A223E217</accession>
<dbReference type="Gene3D" id="3.30.360.10">
    <property type="entry name" value="Dihydrodipicolinate Reductase, domain 2"/>
    <property type="match status" value="1"/>
</dbReference>
<dbReference type="Proteomes" id="UP000214606">
    <property type="component" value="Chromosome"/>
</dbReference>
<dbReference type="InterPro" id="IPR000683">
    <property type="entry name" value="Gfo/Idh/MocA-like_OxRdtase_N"/>
</dbReference>
<dbReference type="InterPro" id="IPR036291">
    <property type="entry name" value="NAD(P)-bd_dom_sf"/>
</dbReference>
<dbReference type="Gene3D" id="3.40.50.720">
    <property type="entry name" value="NAD(P)-binding Rossmann-like Domain"/>
    <property type="match status" value="1"/>
</dbReference>
<dbReference type="InterPro" id="IPR051450">
    <property type="entry name" value="Gfo/Idh/MocA_Oxidoreductases"/>
</dbReference>
<evidence type="ECO:0000313" key="3">
    <source>
        <dbReference type="Proteomes" id="UP000214606"/>
    </source>
</evidence>
<dbReference type="KEGG" id="apak:AP3564_02240"/>
<evidence type="ECO:0000259" key="1">
    <source>
        <dbReference type="Pfam" id="PF01408"/>
    </source>
</evidence>
<sequence length="359" mass="40719">MNVLICGLGYAGTRFLKAFSNMNKDIVGARKINFAYVNRNPKRRDIQYFKEVDAAIEQFEPHIIVISVNDEFHMDIIKKLEGYKGFVICEKPLANTNDDLELLEAKLKSVSGFCLNLIERYSDATIVLKKFVEEHNLQLIRANFYWGKNRMNDYRPTVGVISEIIHPLDLIQWICASNTDLELKSIQGTRSDFSVSGSDVLDSAAVTACLGKAAITGYSSFVNIVRKREVDLVFASPQNRLIFANMVFDTPVWDVDHLRIWERTPFGEQVIMDMKTNIDDSKPELKTIRKLVRLVNDVGGYVVNGAAPSQPFASLQTALKLQKLLNTIERDAQTIGPINYVVGSQREIYNDENDWERLG</sequence>
<dbReference type="RefSeq" id="WP_094244544.1">
    <property type="nucleotide sequence ID" value="NZ_CP017703.1"/>
</dbReference>
<dbReference type="Pfam" id="PF01408">
    <property type="entry name" value="GFO_IDH_MocA"/>
    <property type="match status" value="1"/>
</dbReference>
<organism evidence="2 3">
    <name type="scientific">Aeribacillus pallidus</name>
    <dbReference type="NCBI Taxonomy" id="33936"/>
    <lineage>
        <taxon>Bacteria</taxon>
        <taxon>Bacillati</taxon>
        <taxon>Bacillota</taxon>
        <taxon>Bacilli</taxon>
        <taxon>Bacillales</taxon>
        <taxon>Bacillaceae</taxon>
        <taxon>Aeribacillus</taxon>
    </lineage>
</organism>